<dbReference type="InterPro" id="IPR059179">
    <property type="entry name" value="MLKL-like_MCAfunc"/>
</dbReference>
<sequence length="1050" mass="115620">MGALMARCVRSGGSGVPPPDDASSSPPPQLPSGSAPNRSLPQQSGRNNQTPGSPQQSPPAVQSQPAAAGISDDQQPAAPAHQPLSLPPQSPPLALASNPCNNPSDEPPPSLLPSPNGRRTWAQLARDCLTNTTDWLEKLSGVLPSPGSQAVSGLLAVLKTIEGVADNKDNLQTLTKRAAVFMALIETYHTSLETIKYKHIITDFTRFLQEFDKYAKSFGNRNIVMRFITTATDKAQFEALKDKFNSLHCALLLAVVADTHSLVVGQGRSILNGQEQAKQDILKALDELNMETKYKEPAAMQTVRELGGMDKVLDDEQLFNKVIDKLEPGARLTVELVTALLEQVKAELGSQKDEGPQRYIVQADLQLLWRTEYRQLYEVPWTVFWESFPEKLSRITADHASVERLCRLLSPGSVERNRFQRALCAETGKDGKVSVWELRQAFTQNEPLLEQVEKLVHGGMGSAAVMLTGRVQLPELPSNYTGRDKDARAVVERVMIRRQAMLLLAEGGMGKSTLATDVGRRLVEAGKVPAGVRWVDLREASTAEDVKARFCAALGVKLAEGKDRKDIAGEIIKTVIACMAIHHQSTDAAAAGGGSSSVTGSDGSRTPLGRPLLLVIDNAEDALAEESGAKELRGLLNKLIRRAIGLRLLVTSRQHIWATTSSEDLDDRRSAWDGPLLVHQVERISDAAAALMVKDILGEVALQQAEELAEACRGVPLVLRMVAEAVTTGRLTLEPSKDGSLDNFVNDFQEWAVRFIPNQLEDSVWQFRTAVKEYPPGAQDWLADWRREQKQSGKPFDLTELLRDFLNRFDPKVRTKEDEALEQLLEGQVRMDPAKGVAEYNARFREIARRAKFTDSKALAKMFRKGLIRELQAQCRVDSNGNEFANLTDLVDYAIGEEKKLKARAQGQSRASLHYAASGSKKRSRNSRQDANDNGKRPSTSSWVEAVNKRSRQDRQGHNRDSTAANQARTDEATPARPGRVMSKAMQWAFRMAEEKPNEPSNVPNPLVPGTFLTNKAKFEWMDQGRCFKCGQQAKHIKAACPGIPQNPPK</sequence>
<dbReference type="InterPro" id="IPR027417">
    <property type="entry name" value="P-loop_NTPase"/>
</dbReference>
<feature type="compositionally biased region" description="Low complexity" evidence="1">
    <location>
        <begin position="53"/>
        <end position="84"/>
    </location>
</feature>
<organism evidence="2 3">
    <name type="scientific">Pleodorina starrii</name>
    <dbReference type="NCBI Taxonomy" id="330485"/>
    <lineage>
        <taxon>Eukaryota</taxon>
        <taxon>Viridiplantae</taxon>
        <taxon>Chlorophyta</taxon>
        <taxon>core chlorophytes</taxon>
        <taxon>Chlorophyceae</taxon>
        <taxon>CS clade</taxon>
        <taxon>Chlamydomonadales</taxon>
        <taxon>Volvocaceae</taxon>
        <taxon>Pleodorina</taxon>
    </lineage>
</organism>
<proteinExistence type="predicted"/>
<dbReference type="PANTHER" id="PTHR47691:SF3">
    <property type="entry name" value="HTH-TYPE TRANSCRIPTIONAL REGULATOR RV0890C-RELATED"/>
    <property type="match status" value="1"/>
</dbReference>
<feature type="compositionally biased region" description="Polar residues" evidence="1">
    <location>
        <begin position="37"/>
        <end position="52"/>
    </location>
</feature>
<comment type="caution">
    <text evidence="2">The sequence shown here is derived from an EMBL/GenBank/DDBJ whole genome shotgun (WGS) entry which is preliminary data.</text>
</comment>
<dbReference type="Proteomes" id="UP001165080">
    <property type="component" value="Unassembled WGS sequence"/>
</dbReference>
<feature type="region of interest" description="Disordered" evidence="1">
    <location>
        <begin position="903"/>
        <end position="980"/>
    </location>
</feature>
<dbReference type="Gene3D" id="3.40.50.300">
    <property type="entry name" value="P-loop containing nucleotide triphosphate hydrolases"/>
    <property type="match status" value="1"/>
</dbReference>
<feature type="compositionally biased region" description="Basic and acidic residues" evidence="1">
    <location>
        <begin position="927"/>
        <end position="936"/>
    </location>
</feature>
<gene>
    <name evidence="2" type="primary">PLESTB001529</name>
    <name evidence="2" type="ORF">PLESTB_000937100</name>
</gene>
<keyword evidence="3" id="KW-1185">Reference proteome</keyword>
<reference evidence="2 3" key="1">
    <citation type="journal article" date="2023" name="Commun. Biol.">
        <title>Reorganization of the ancestral sex-determining regions during the evolution of trioecy in Pleodorina starrii.</title>
        <authorList>
            <person name="Takahashi K."/>
            <person name="Suzuki S."/>
            <person name="Kawai-Toyooka H."/>
            <person name="Yamamoto K."/>
            <person name="Hamaji T."/>
            <person name="Ootsuki R."/>
            <person name="Yamaguchi H."/>
            <person name="Kawachi M."/>
            <person name="Higashiyama T."/>
            <person name="Nozaki H."/>
        </authorList>
    </citation>
    <scope>NUCLEOTIDE SEQUENCE [LARGE SCALE GENOMIC DNA]</scope>
    <source>
        <strain evidence="2 3">NIES-4479</strain>
    </source>
</reference>
<dbReference type="CDD" id="cd21037">
    <property type="entry name" value="MLKL_NTD"/>
    <property type="match status" value="1"/>
</dbReference>
<accession>A0A9W6BN08</accession>
<evidence type="ECO:0000313" key="3">
    <source>
        <dbReference type="Proteomes" id="UP001165080"/>
    </source>
</evidence>
<dbReference type="GO" id="GO:0007166">
    <property type="term" value="P:cell surface receptor signaling pathway"/>
    <property type="evidence" value="ECO:0007669"/>
    <property type="project" value="InterPro"/>
</dbReference>
<evidence type="ECO:0000313" key="2">
    <source>
        <dbReference type="EMBL" id="GLC55038.1"/>
    </source>
</evidence>
<name>A0A9W6BN08_9CHLO</name>
<dbReference type="SUPFAM" id="SSF52540">
    <property type="entry name" value="P-loop containing nucleoside triphosphate hydrolases"/>
    <property type="match status" value="1"/>
</dbReference>
<evidence type="ECO:0000256" key="1">
    <source>
        <dbReference type="SAM" id="MobiDB-lite"/>
    </source>
</evidence>
<dbReference type="Gene3D" id="1.20.930.20">
    <property type="entry name" value="Adaptor protein Cbl, N-terminal domain"/>
    <property type="match status" value="1"/>
</dbReference>
<feature type="compositionally biased region" description="Basic and acidic residues" evidence="1">
    <location>
        <begin position="947"/>
        <end position="961"/>
    </location>
</feature>
<feature type="compositionally biased region" description="Low complexity" evidence="1">
    <location>
        <begin position="92"/>
        <end position="104"/>
    </location>
</feature>
<dbReference type="EMBL" id="BRXU01000012">
    <property type="protein sequence ID" value="GLC55038.1"/>
    <property type="molecule type" value="Genomic_DNA"/>
</dbReference>
<dbReference type="AlphaFoldDB" id="A0A9W6BN08"/>
<dbReference type="PANTHER" id="PTHR47691">
    <property type="entry name" value="REGULATOR-RELATED"/>
    <property type="match status" value="1"/>
</dbReference>
<feature type="compositionally biased region" description="Pro residues" evidence="1">
    <location>
        <begin position="16"/>
        <end position="30"/>
    </location>
</feature>
<feature type="region of interest" description="Disordered" evidence="1">
    <location>
        <begin position="1"/>
        <end position="118"/>
    </location>
</feature>
<dbReference type="InterPro" id="IPR036537">
    <property type="entry name" value="Adaptor_Cbl_N_dom_sf"/>
</dbReference>
<protein>
    <submittedName>
        <fullName evidence="2">Uncharacterized protein</fullName>
    </submittedName>
</protein>